<sequence length="151" mass="16620">MCDYSLEHVASRPAAAGQQLVVTRFPPFMTRGFAEIRNPGVAICLLPGTEVAFETEVKAEPNFPLMPKRRIGERLARFRQVDLERPTAHHDALEFANGEIVLVNRLILGQIATVLQLPKEAGRARATETSTMRAQDAPAADQTQKDNARSG</sequence>
<reference evidence="3" key="1">
    <citation type="submission" date="2006-03" db="EMBL/GenBank/DDBJ databases">
        <title>Complete sequence of plasmid 1 of Nitrobacter hamburgensis X14.</title>
        <authorList>
            <consortium name="US DOE Joint Genome Institute"/>
            <person name="Copeland A."/>
            <person name="Lucas S."/>
            <person name="Lapidus A."/>
            <person name="Barry K."/>
            <person name="Detter J.C."/>
            <person name="Glavina del Rio T."/>
            <person name="Hammon N."/>
            <person name="Israni S."/>
            <person name="Dalin E."/>
            <person name="Tice H."/>
            <person name="Pitluck S."/>
            <person name="Chain P."/>
            <person name="Malfatti S."/>
            <person name="Shin M."/>
            <person name="Vergez L."/>
            <person name="Schmutz J."/>
            <person name="Larimer F."/>
            <person name="Land M."/>
            <person name="Hauser L."/>
            <person name="Kyrpides N."/>
            <person name="Ivanova N."/>
            <person name="Ward B."/>
            <person name="Arp D."/>
            <person name="Klotz M."/>
            <person name="Stein L."/>
            <person name="O'Mullan G."/>
            <person name="Starkenburg S."/>
            <person name="Sayavedra L."/>
            <person name="Poret-Peterson A.T."/>
            <person name="Gentry M.E."/>
            <person name="Bruce D."/>
            <person name="Richardson P."/>
        </authorList>
    </citation>
    <scope>NUCLEOTIDE SEQUENCE [LARGE SCALE GENOMIC DNA]</scope>
    <source>
        <strain evidence="3">DSM 10229 / NCIMB 13809 / X14</strain>
        <plasmid evidence="3">Plasmid pNITHX1</plasmid>
    </source>
</reference>
<feature type="region of interest" description="Disordered" evidence="1">
    <location>
        <begin position="119"/>
        <end position="151"/>
    </location>
</feature>
<dbReference type="AlphaFoldDB" id="Q1QFX8"/>
<keyword evidence="3" id="KW-1185">Reference proteome</keyword>
<protein>
    <submittedName>
        <fullName evidence="2">Uncharacterized protein</fullName>
    </submittedName>
</protein>
<accession>Q1QFX8</accession>
<keyword evidence="2" id="KW-0614">Plasmid</keyword>
<dbReference type="HOGENOM" id="CLU_1850903_0_0_5"/>
<geneLocation type="plasmid" evidence="3">
    <name>pNITHX1</name>
</geneLocation>
<dbReference type="KEGG" id="nha:Nham_4263"/>
<evidence type="ECO:0000313" key="3">
    <source>
        <dbReference type="Proteomes" id="UP000001953"/>
    </source>
</evidence>
<dbReference type="RefSeq" id="WP_011504870.1">
    <property type="nucleotide sequence ID" value="NC_007959.1"/>
</dbReference>
<dbReference type="EMBL" id="CP000320">
    <property type="protein sequence ID" value="ABE64869.1"/>
    <property type="molecule type" value="Genomic_DNA"/>
</dbReference>
<evidence type="ECO:0000256" key="1">
    <source>
        <dbReference type="SAM" id="MobiDB-lite"/>
    </source>
</evidence>
<evidence type="ECO:0000313" key="2">
    <source>
        <dbReference type="EMBL" id="ABE64869.1"/>
    </source>
</evidence>
<name>Q1QFX8_NITHX</name>
<gene>
    <name evidence="2" type="ordered locus">Nham_4263</name>
</gene>
<dbReference type="OrthoDB" id="7375646at2"/>
<organism evidence="2 3">
    <name type="scientific">Nitrobacter hamburgensis (strain DSM 10229 / NCIMB 13809 / X14)</name>
    <dbReference type="NCBI Taxonomy" id="323097"/>
    <lineage>
        <taxon>Bacteria</taxon>
        <taxon>Pseudomonadati</taxon>
        <taxon>Pseudomonadota</taxon>
        <taxon>Alphaproteobacteria</taxon>
        <taxon>Hyphomicrobiales</taxon>
        <taxon>Nitrobacteraceae</taxon>
        <taxon>Nitrobacter</taxon>
    </lineage>
</organism>
<proteinExistence type="predicted"/>
<dbReference type="Proteomes" id="UP000001953">
    <property type="component" value="Plasmid 1"/>
</dbReference>